<evidence type="ECO:0000313" key="1">
    <source>
        <dbReference type="EMBL" id="GFS03524.1"/>
    </source>
</evidence>
<dbReference type="PANTHER" id="PTHR15141">
    <property type="entry name" value="TRANSCRIPTION ELONGATION FACTOR B POLYPEPTIDE 3"/>
    <property type="match status" value="1"/>
</dbReference>
<dbReference type="GO" id="GO:0003746">
    <property type="term" value="F:translation elongation factor activity"/>
    <property type="evidence" value="ECO:0007669"/>
    <property type="project" value="UniProtKB-KW"/>
</dbReference>
<dbReference type="AlphaFoldDB" id="A0AAV4HZ82"/>
<dbReference type="GO" id="GO:0070449">
    <property type="term" value="C:elongin complex"/>
    <property type="evidence" value="ECO:0007669"/>
    <property type="project" value="InterPro"/>
</dbReference>
<evidence type="ECO:0000313" key="2">
    <source>
        <dbReference type="Proteomes" id="UP000762676"/>
    </source>
</evidence>
<dbReference type="GO" id="GO:0006368">
    <property type="term" value="P:transcription elongation by RNA polymerase II"/>
    <property type="evidence" value="ECO:0007669"/>
    <property type="project" value="InterPro"/>
</dbReference>
<dbReference type="Gene3D" id="6.10.250.3180">
    <property type="match status" value="1"/>
</dbReference>
<keyword evidence="1" id="KW-0251">Elongation factor</keyword>
<proteinExistence type="predicted"/>
<dbReference type="Proteomes" id="UP000762676">
    <property type="component" value="Unassembled WGS sequence"/>
</dbReference>
<keyword evidence="2" id="KW-1185">Reference proteome</keyword>
<name>A0AAV4HZ82_9GAST</name>
<accession>A0AAV4HZ82</accession>
<keyword evidence="1" id="KW-0648">Protein biosynthesis</keyword>
<reference evidence="1 2" key="1">
    <citation type="journal article" date="2021" name="Elife">
        <title>Chloroplast acquisition without the gene transfer in kleptoplastic sea slugs, Plakobranchus ocellatus.</title>
        <authorList>
            <person name="Maeda T."/>
            <person name="Takahashi S."/>
            <person name="Yoshida T."/>
            <person name="Shimamura S."/>
            <person name="Takaki Y."/>
            <person name="Nagai Y."/>
            <person name="Toyoda A."/>
            <person name="Suzuki Y."/>
            <person name="Arimoto A."/>
            <person name="Ishii H."/>
            <person name="Satoh N."/>
            <person name="Nishiyama T."/>
            <person name="Hasebe M."/>
            <person name="Maruyama T."/>
            <person name="Minagawa J."/>
            <person name="Obokata J."/>
            <person name="Shigenobu S."/>
        </authorList>
    </citation>
    <scope>NUCLEOTIDE SEQUENCE [LARGE SCALE GENOMIC DNA]</scope>
</reference>
<gene>
    <name evidence="1" type="ORF">ElyMa_002889200</name>
</gene>
<dbReference type="PANTHER" id="PTHR15141:SF76">
    <property type="entry name" value="TRANSCRIPTION ELONGATION FACTOR B POLYPEPTIDE 3"/>
    <property type="match status" value="1"/>
</dbReference>
<sequence>MCPYMYNFLYTRLLQHFLEDTDELWEKLCQRDFRGSQPEEMEQWREMYLRKHNEREMKYQKLKETMSSSIVKGQSGRKAQLAYMDTPVKAPRDVLRRQMKYGTGCVKMTKGPGVKPYKPSVRAPVYNPMAERPKVVKPVPPMLAKAMQMRKNMRR</sequence>
<organism evidence="1 2">
    <name type="scientific">Elysia marginata</name>
    <dbReference type="NCBI Taxonomy" id="1093978"/>
    <lineage>
        <taxon>Eukaryota</taxon>
        <taxon>Metazoa</taxon>
        <taxon>Spiralia</taxon>
        <taxon>Lophotrochozoa</taxon>
        <taxon>Mollusca</taxon>
        <taxon>Gastropoda</taxon>
        <taxon>Heterobranchia</taxon>
        <taxon>Euthyneura</taxon>
        <taxon>Panpulmonata</taxon>
        <taxon>Sacoglossa</taxon>
        <taxon>Placobranchoidea</taxon>
        <taxon>Plakobranchidae</taxon>
        <taxon>Elysia</taxon>
    </lineage>
</organism>
<dbReference type="Pfam" id="PF06881">
    <property type="entry name" value="Elongin_A"/>
    <property type="match status" value="1"/>
</dbReference>
<dbReference type="InterPro" id="IPR051870">
    <property type="entry name" value="Elongin-A_domain"/>
</dbReference>
<dbReference type="InterPro" id="IPR010684">
    <property type="entry name" value="RNA_pol_II_trans_fac_SIII_A"/>
</dbReference>
<protein>
    <submittedName>
        <fullName evidence="1">Transcription elongation factor B polypeptide 3-like protein</fullName>
    </submittedName>
</protein>
<comment type="caution">
    <text evidence="1">The sequence shown here is derived from an EMBL/GenBank/DDBJ whole genome shotgun (WGS) entry which is preliminary data.</text>
</comment>
<dbReference type="EMBL" id="BMAT01005985">
    <property type="protein sequence ID" value="GFS03524.1"/>
    <property type="molecule type" value="Genomic_DNA"/>
</dbReference>